<dbReference type="EMBL" id="PIEU01000044">
    <property type="protein sequence ID" value="PZL75520.1"/>
    <property type="molecule type" value="Genomic_DNA"/>
</dbReference>
<name>A0A2W3ZE11_9ENTE</name>
<keyword evidence="2" id="KW-0808">Transferase</keyword>
<dbReference type="RefSeq" id="WP_111247402.1">
    <property type="nucleotide sequence ID" value="NZ_PIEU01000044.1"/>
</dbReference>
<accession>A0A2W3ZE11</accession>
<dbReference type="Pfam" id="PF00583">
    <property type="entry name" value="Acetyltransf_1"/>
    <property type="match status" value="1"/>
</dbReference>
<dbReference type="AlphaFoldDB" id="A0A2W3ZE11"/>
<dbReference type="InterPro" id="IPR016181">
    <property type="entry name" value="Acyl_CoA_acyltransferase"/>
</dbReference>
<dbReference type="PROSITE" id="PS51186">
    <property type="entry name" value="GNAT"/>
    <property type="match status" value="1"/>
</dbReference>
<sequence>MKIMLAEIKDSREINELFECAKKYMKQMDVHQWTKLYPNEDIVQQDIYNGSLYKLVEGHKLTAVATLDKLDQKAYRLRRIATNSNDLSKGYASSLLNDIINRIKEKNGKHIYSSTNHSNRNMHYFFKKHGFEKISEYTEAEREYLGSFYEYLKKI</sequence>
<organism evidence="2 3">
    <name type="scientific">Enterococcus plantarum</name>
    <dbReference type="NCBI Taxonomy" id="1077675"/>
    <lineage>
        <taxon>Bacteria</taxon>
        <taxon>Bacillati</taxon>
        <taxon>Bacillota</taxon>
        <taxon>Bacilli</taxon>
        <taxon>Lactobacillales</taxon>
        <taxon>Enterococcaceae</taxon>
        <taxon>Enterococcus</taxon>
    </lineage>
</organism>
<keyword evidence="3" id="KW-1185">Reference proteome</keyword>
<comment type="caution">
    <text evidence="2">The sequence shown here is derived from an EMBL/GenBank/DDBJ whole genome shotgun (WGS) entry which is preliminary data.</text>
</comment>
<dbReference type="Proteomes" id="UP000249828">
    <property type="component" value="Unassembled WGS sequence"/>
</dbReference>
<dbReference type="STRING" id="1077675.BCR22_13555"/>
<dbReference type="SUPFAM" id="SSF55729">
    <property type="entry name" value="Acyl-CoA N-acyltransferases (Nat)"/>
    <property type="match status" value="1"/>
</dbReference>
<protein>
    <submittedName>
        <fullName evidence="2">GNAT family N-acetyltransferase</fullName>
    </submittedName>
</protein>
<feature type="domain" description="N-acetyltransferase" evidence="1">
    <location>
        <begin position="1"/>
        <end position="155"/>
    </location>
</feature>
<proteinExistence type="predicted"/>
<evidence type="ECO:0000259" key="1">
    <source>
        <dbReference type="PROSITE" id="PS51186"/>
    </source>
</evidence>
<evidence type="ECO:0000313" key="3">
    <source>
        <dbReference type="Proteomes" id="UP000249828"/>
    </source>
</evidence>
<reference evidence="2 3" key="1">
    <citation type="submission" date="2017-11" db="EMBL/GenBank/DDBJ databases">
        <title>Draft genome sequence of Enterococcus plantarum TRW2 strain isolated from lettuce.</title>
        <authorList>
            <person name="Kim E.B."/>
            <person name="Marco M.L."/>
            <person name="Williams T.R."/>
            <person name="You I.H."/>
        </authorList>
    </citation>
    <scope>NUCLEOTIDE SEQUENCE [LARGE SCALE GENOMIC DNA]</scope>
    <source>
        <strain evidence="2 3">TRW2</strain>
    </source>
</reference>
<dbReference type="GO" id="GO:0016747">
    <property type="term" value="F:acyltransferase activity, transferring groups other than amino-acyl groups"/>
    <property type="evidence" value="ECO:0007669"/>
    <property type="project" value="InterPro"/>
</dbReference>
<evidence type="ECO:0000313" key="2">
    <source>
        <dbReference type="EMBL" id="PZL75520.1"/>
    </source>
</evidence>
<gene>
    <name evidence="2" type="ORF">CI088_05010</name>
</gene>
<dbReference type="Gene3D" id="3.40.630.30">
    <property type="match status" value="1"/>
</dbReference>
<dbReference type="InterPro" id="IPR000182">
    <property type="entry name" value="GNAT_dom"/>
</dbReference>